<dbReference type="Gene3D" id="1.20.1070.10">
    <property type="entry name" value="Rhodopsin 7-helix transmembrane proteins"/>
    <property type="match status" value="1"/>
</dbReference>
<dbReference type="Proteomes" id="UP000076858">
    <property type="component" value="Unassembled WGS sequence"/>
</dbReference>
<feature type="transmembrane region" description="Helical" evidence="8">
    <location>
        <begin position="466"/>
        <end position="489"/>
    </location>
</feature>
<evidence type="ECO:0000256" key="1">
    <source>
        <dbReference type="ARBA" id="ARBA00004370"/>
    </source>
</evidence>
<evidence type="ECO:0000313" key="10">
    <source>
        <dbReference type="EMBL" id="KZS19052.1"/>
    </source>
</evidence>
<dbReference type="Pfam" id="PF00001">
    <property type="entry name" value="7tm_1"/>
    <property type="match status" value="1"/>
</dbReference>
<feature type="region of interest" description="Disordered" evidence="7">
    <location>
        <begin position="396"/>
        <end position="419"/>
    </location>
</feature>
<sequence>MIIMDQSVEEIFNLSLSEIAITCPPEISNYFTGAALTRLNQIRLFGEDDSTFLTRQQLNATDHFPVSDSSSVSDWSSTVLAGSVSSVPTPAGILRNHQHSLNVARQQEDMQRLKYYSYGIALPAICILGILGNVLNLIVLTRPTMRGPAYVYMRGYAGAALLAIVFALPFSSRILFHNEIGPWSSFAQAFFHAHLELFLGNACLGIGVLMLVALTVERYLAVCRLGRTRAFAAKKTPLVAVGLALLAVSLYLPYLFRAHVITCSTVPDGLPVYRKRENPSFAHSTLWAAYLWTLEVIFKVTNEDLFCLSPTNVFRIMAPTLIIVHLNCCIIVVYRRTCARRRSMLTKAPTASQLLPPPSSVQSANGSHHQSGSSPTMVTSVNRDGAVSFVSNNGSDRICSENPPQQQQTRLPNGQPADDSRRFWEEKRLMFLLGSTSILFSVCITPQLVLSLMIHEAVLQSYYFQVFRAVANILEVTNYSFTFYIYCMFSRDFRATLLQTLRISRPSGTSPHQTCL</sequence>
<feature type="compositionally biased region" description="Polar residues" evidence="7">
    <location>
        <begin position="402"/>
        <end position="412"/>
    </location>
</feature>
<comment type="caution">
    <text evidence="10">The sequence shown here is derived from an EMBL/GenBank/DDBJ whole genome shotgun (WGS) entry which is preliminary data.</text>
</comment>
<gene>
    <name evidence="10" type="ORF">APZ42_014561</name>
</gene>
<dbReference type="AlphaFoldDB" id="A0A162PQA0"/>
<dbReference type="InterPro" id="IPR000276">
    <property type="entry name" value="GPCR_Rhodpsn"/>
</dbReference>
<dbReference type="PROSITE" id="PS00237">
    <property type="entry name" value="G_PROTEIN_RECEP_F1_1"/>
    <property type="match status" value="1"/>
</dbReference>
<dbReference type="InterPro" id="IPR053093">
    <property type="entry name" value="GPCR-like"/>
</dbReference>
<keyword evidence="3 6" id="KW-0812">Transmembrane</keyword>
<dbReference type="PANTHER" id="PTHR47760:SF1">
    <property type="entry name" value="G-PROTEIN COUPLED RECEPTORS FAMILY 1 PROFILE DOMAIN-CONTAINING PROTEIN"/>
    <property type="match status" value="1"/>
</dbReference>
<keyword evidence="6 10" id="KW-0675">Receptor</keyword>
<feature type="domain" description="G-protein coupled receptors family 1 profile" evidence="9">
    <location>
        <begin position="132"/>
        <end position="486"/>
    </location>
</feature>
<feature type="region of interest" description="Disordered" evidence="7">
    <location>
        <begin position="349"/>
        <end position="377"/>
    </location>
</feature>
<evidence type="ECO:0000256" key="5">
    <source>
        <dbReference type="ARBA" id="ARBA00023136"/>
    </source>
</evidence>
<dbReference type="PRINTS" id="PR00237">
    <property type="entry name" value="GPCRRHODOPSN"/>
</dbReference>
<evidence type="ECO:0000256" key="4">
    <source>
        <dbReference type="ARBA" id="ARBA00022989"/>
    </source>
</evidence>
<dbReference type="SUPFAM" id="SSF81321">
    <property type="entry name" value="Family A G protein-coupled receptor-like"/>
    <property type="match status" value="1"/>
</dbReference>
<feature type="transmembrane region" description="Helical" evidence="8">
    <location>
        <begin position="151"/>
        <end position="170"/>
    </location>
</feature>
<organism evidence="10 11">
    <name type="scientific">Daphnia magna</name>
    <dbReference type="NCBI Taxonomy" id="35525"/>
    <lineage>
        <taxon>Eukaryota</taxon>
        <taxon>Metazoa</taxon>
        <taxon>Ecdysozoa</taxon>
        <taxon>Arthropoda</taxon>
        <taxon>Crustacea</taxon>
        <taxon>Branchiopoda</taxon>
        <taxon>Diplostraca</taxon>
        <taxon>Cladocera</taxon>
        <taxon>Anomopoda</taxon>
        <taxon>Daphniidae</taxon>
        <taxon>Daphnia</taxon>
    </lineage>
</organism>
<proteinExistence type="inferred from homology"/>
<dbReference type="EMBL" id="LRGB01000446">
    <property type="protein sequence ID" value="KZS19052.1"/>
    <property type="molecule type" value="Genomic_DNA"/>
</dbReference>
<accession>A0A162PQA0</accession>
<feature type="compositionally biased region" description="Polar residues" evidence="7">
    <location>
        <begin position="364"/>
        <end position="377"/>
    </location>
</feature>
<evidence type="ECO:0000256" key="2">
    <source>
        <dbReference type="ARBA" id="ARBA00010663"/>
    </source>
</evidence>
<evidence type="ECO:0000256" key="6">
    <source>
        <dbReference type="RuleBase" id="RU000688"/>
    </source>
</evidence>
<feature type="transmembrane region" description="Helical" evidence="8">
    <location>
        <begin position="115"/>
        <end position="139"/>
    </location>
</feature>
<dbReference type="CDD" id="cd14978">
    <property type="entry name" value="7tmA_FMRFamide_R-like"/>
    <property type="match status" value="1"/>
</dbReference>
<keyword evidence="6" id="KW-0807">Transducer</keyword>
<protein>
    <submittedName>
        <fullName evidence="10">Putative Neuropeptide G protein-coupled receptor</fullName>
    </submittedName>
</protein>
<evidence type="ECO:0000313" key="11">
    <source>
        <dbReference type="Proteomes" id="UP000076858"/>
    </source>
</evidence>
<dbReference type="STRING" id="35525.A0A162PQA0"/>
<comment type="subcellular location">
    <subcellularLocation>
        <location evidence="1">Membrane</location>
    </subcellularLocation>
</comment>
<keyword evidence="11" id="KW-1185">Reference proteome</keyword>
<keyword evidence="5 8" id="KW-0472">Membrane</keyword>
<feature type="transmembrane region" description="Helical" evidence="8">
    <location>
        <begin position="429"/>
        <end position="454"/>
    </location>
</feature>
<feature type="transmembrane region" description="Helical" evidence="8">
    <location>
        <begin position="313"/>
        <end position="334"/>
    </location>
</feature>
<dbReference type="GO" id="GO:0004930">
    <property type="term" value="F:G protein-coupled receptor activity"/>
    <property type="evidence" value="ECO:0007669"/>
    <property type="project" value="UniProtKB-KW"/>
</dbReference>
<dbReference type="PROSITE" id="PS50262">
    <property type="entry name" value="G_PROTEIN_RECEP_F1_2"/>
    <property type="match status" value="1"/>
</dbReference>
<keyword evidence="6" id="KW-0297">G-protein coupled receptor</keyword>
<evidence type="ECO:0000256" key="7">
    <source>
        <dbReference type="SAM" id="MobiDB-lite"/>
    </source>
</evidence>
<feature type="transmembrane region" description="Helical" evidence="8">
    <location>
        <begin position="190"/>
        <end position="216"/>
    </location>
</feature>
<reference evidence="10 11" key="1">
    <citation type="submission" date="2016-03" db="EMBL/GenBank/DDBJ databases">
        <title>EvidentialGene: Evidence-directed Construction of Genes on Genomes.</title>
        <authorList>
            <person name="Gilbert D.G."/>
            <person name="Choi J.-H."/>
            <person name="Mockaitis K."/>
            <person name="Colbourne J."/>
            <person name="Pfrender M."/>
        </authorList>
    </citation>
    <scope>NUCLEOTIDE SEQUENCE [LARGE SCALE GENOMIC DNA]</scope>
    <source>
        <strain evidence="10 11">Xinb3</strain>
        <tissue evidence="10">Complete organism</tissue>
    </source>
</reference>
<dbReference type="InterPro" id="IPR017452">
    <property type="entry name" value="GPCR_Rhodpsn_7TM"/>
</dbReference>
<dbReference type="GO" id="GO:0016020">
    <property type="term" value="C:membrane"/>
    <property type="evidence" value="ECO:0007669"/>
    <property type="project" value="UniProtKB-SubCell"/>
</dbReference>
<evidence type="ECO:0000256" key="3">
    <source>
        <dbReference type="ARBA" id="ARBA00022692"/>
    </source>
</evidence>
<keyword evidence="4 8" id="KW-1133">Transmembrane helix</keyword>
<name>A0A162PQA0_9CRUS</name>
<dbReference type="PANTHER" id="PTHR47760">
    <property type="entry name" value="G-PROTEIN COUPLED RECEPTOR B0563.6-LIKE PROTEIN-RELATED"/>
    <property type="match status" value="1"/>
</dbReference>
<evidence type="ECO:0000259" key="9">
    <source>
        <dbReference type="PROSITE" id="PS50262"/>
    </source>
</evidence>
<evidence type="ECO:0000256" key="8">
    <source>
        <dbReference type="SAM" id="Phobius"/>
    </source>
</evidence>
<feature type="transmembrane region" description="Helical" evidence="8">
    <location>
        <begin position="237"/>
        <end position="256"/>
    </location>
</feature>
<dbReference type="OrthoDB" id="10033446at2759"/>
<comment type="similarity">
    <text evidence="2 6">Belongs to the G-protein coupled receptor 1 family.</text>
</comment>